<organism evidence="3 4">
    <name type="scientific">SAR86 cluster bacterium</name>
    <dbReference type="NCBI Taxonomy" id="2030880"/>
    <lineage>
        <taxon>Bacteria</taxon>
        <taxon>Pseudomonadati</taxon>
        <taxon>Pseudomonadota</taxon>
        <taxon>Gammaproteobacteria</taxon>
        <taxon>SAR86 cluster</taxon>
    </lineage>
</organism>
<dbReference type="AlphaFoldDB" id="A0A520N483"/>
<evidence type="ECO:0000313" key="3">
    <source>
        <dbReference type="EMBL" id="RZO28311.1"/>
    </source>
</evidence>
<dbReference type="Pfam" id="PF00722">
    <property type="entry name" value="Glyco_hydro_16"/>
    <property type="match status" value="1"/>
</dbReference>
<dbReference type="Gene3D" id="2.60.120.200">
    <property type="match status" value="1"/>
</dbReference>
<comment type="caution">
    <text evidence="3">The sequence shown here is derived from an EMBL/GenBank/DDBJ whole genome shotgun (WGS) entry which is preliminary data.</text>
</comment>
<reference evidence="3 4" key="1">
    <citation type="submission" date="2019-02" db="EMBL/GenBank/DDBJ databases">
        <title>Prokaryotic population dynamics and viral predation in marine succession experiment using metagenomics: the confinement effect.</title>
        <authorList>
            <person name="Haro-Moreno J.M."/>
            <person name="Rodriguez-Valera F."/>
            <person name="Lopez-Perez M."/>
        </authorList>
    </citation>
    <scope>NUCLEOTIDE SEQUENCE [LARGE SCALE GENOMIC DNA]</scope>
    <source>
        <strain evidence="3">MED-G160</strain>
    </source>
</reference>
<dbReference type="InterPro" id="IPR050546">
    <property type="entry name" value="Glycosyl_Hydrlase_16"/>
</dbReference>
<evidence type="ECO:0000259" key="2">
    <source>
        <dbReference type="PROSITE" id="PS51762"/>
    </source>
</evidence>
<dbReference type="CDD" id="cd08023">
    <property type="entry name" value="GH16_laminarinase_like"/>
    <property type="match status" value="1"/>
</dbReference>
<name>A0A520N483_9GAMM</name>
<dbReference type="SUPFAM" id="SSF49899">
    <property type="entry name" value="Concanavalin A-like lectins/glucanases"/>
    <property type="match status" value="1"/>
</dbReference>
<dbReference type="Proteomes" id="UP000318710">
    <property type="component" value="Unassembled WGS sequence"/>
</dbReference>
<feature type="domain" description="GH16" evidence="2">
    <location>
        <begin position="50"/>
        <end position="326"/>
    </location>
</feature>
<dbReference type="EMBL" id="SHBF01000003">
    <property type="protein sequence ID" value="RZO28311.1"/>
    <property type="molecule type" value="Genomic_DNA"/>
</dbReference>
<dbReference type="PANTHER" id="PTHR10963">
    <property type="entry name" value="GLYCOSYL HYDROLASE-RELATED"/>
    <property type="match status" value="1"/>
</dbReference>
<keyword evidence="3" id="KW-0378">Hydrolase</keyword>
<dbReference type="InterPro" id="IPR013320">
    <property type="entry name" value="ConA-like_dom_sf"/>
</dbReference>
<dbReference type="GO" id="GO:0005975">
    <property type="term" value="P:carbohydrate metabolic process"/>
    <property type="evidence" value="ECO:0007669"/>
    <property type="project" value="InterPro"/>
</dbReference>
<accession>A0A520N483</accession>
<evidence type="ECO:0000256" key="1">
    <source>
        <dbReference type="ARBA" id="ARBA00006865"/>
    </source>
</evidence>
<gene>
    <name evidence="3" type="ORF">EVA93_00790</name>
</gene>
<dbReference type="GO" id="GO:0004553">
    <property type="term" value="F:hydrolase activity, hydrolyzing O-glycosyl compounds"/>
    <property type="evidence" value="ECO:0007669"/>
    <property type="project" value="InterPro"/>
</dbReference>
<dbReference type="InterPro" id="IPR000757">
    <property type="entry name" value="Beta-glucanase-like"/>
</dbReference>
<evidence type="ECO:0000313" key="4">
    <source>
        <dbReference type="Proteomes" id="UP000318710"/>
    </source>
</evidence>
<dbReference type="PANTHER" id="PTHR10963:SF55">
    <property type="entry name" value="GLYCOSIDE HYDROLASE FAMILY 16 PROTEIN"/>
    <property type="match status" value="1"/>
</dbReference>
<sequence>MRIIFIYILTLSIIVCSDDEDIVETNIVNLKEYTVDKSSYCKERAEPKNLIWFQNFDENYLSPDVWNYSTSNGFYDGKEFISGWGNGELQYYTKPRKLESNNNTSKNLFIENGYLKIQPIYRKDKSRISSGEDAYNFTSARINTKNLKSFSYPSKISICFKVPKGIGFWPAFWLMPSEDIRWPVGGEIDILENRGRISNISSSALHFGKQWNKKSTLVGEALIPRQVRFQDKFHSISLVWKENVIAFYLDNSSDPYFTINSDHPEFQKYKYPFNRDYYMILNVAVGGKYDDYWVDFDAFCNDEECSNKEDPDSHRFIIDWIEYERL</sequence>
<dbReference type="PROSITE" id="PS51762">
    <property type="entry name" value="GH16_2"/>
    <property type="match status" value="1"/>
</dbReference>
<proteinExistence type="inferred from homology"/>
<protein>
    <submittedName>
        <fullName evidence="3">Glycoside hydrolase family 16 protein</fullName>
    </submittedName>
</protein>
<comment type="similarity">
    <text evidence="1">Belongs to the glycosyl hydrolase 16 family.</text>
</comment>